<dbReference type="GO" id="GO:0046872">
    <property type="term" value="F:metal ion binding"/>
    <property type="evidence" value="ECO:0007669"/>
    <property type="project" value="UniProtKB-KW"/>
</dbReference>
<evidence type="ECO:0000313" key="8">
    <source>
        <dbReference type="RefSeq" id="XP_027205255.1"/>
    </source>
</evidence>
<feature type="non-terminal residue" evidence="8">
    <location>
        <position position="98"/>
    </location>
</feature>
<comment type="similarity">
    <text evidence="1">Belongs to the iron/manganese superoxide dismutase family.</text>
</comment>
<dbReference type="EC" id="1.15.1.1" evidence="2"/>
<dbReference type="PRINTS" id="PR01703">
    <property type="entry name" value="MNSODISMTASE"/>
</dbReference>
<name>A0A6P6YIZ5_DERPT</name>
<accession>A0A6P6YIZ5</accession>
<dbReference type="OrthoDB" id="239262at2759"/>
<comment type="catalytic activity">
    <reaction evidence="5">
        <text>2 superoxide + 2 H(+) = H2O2 + O2</text>
        <dbReference type="Rhea" id="RHEA:20696"/>
        <dbReference type="ChEBI" id="CHEBI:15378"/>
        <dbReference type="ChEBI" id="CHEBI:15379"/>
        <dbReference type="ChEBI" id="CHEBI:16240"/>
        <dbReference type="ChEBI" id="CHEBI:18421"/>
        <dbReference type="EC" id="1.15.1.1"/>
    </reaction>
</comment>
<keyword evidence="4" id="KW-0560">Oxidoreductase</keyword>
<dbReference type="PANTHER" id="PTHR11404:SF6">
    <property type="entry name" value="SUPEROXIDE DISMUTASE [MN], MITOCHONDRIAL"/>
    <property type="match status" value="1"/>
</dbReference>
<dbReference type="InterPro" id="IPR001189">
    <property type="entry name" value="Mn/Fe_SOD"/>
</dbReference>
<evidence type="ECO:0000256" key="3">
    <source>
        <dbReference type="ARBA" id="ARBA00022723"/>
    </source>
</evidence>
<dbReference type="RefSeq" id="XP_027205255.1">
    <property type="nucleotide sequence ID" value="XM_027349454.1"/>
</dbReference>
<evidence type="ECO:0000259" key="6">
    <source>
        <dbReference type="Pfam" id="PF02777"/>
    </source>
</evidence>
<dbReference type="AlphaFoldDB" id="A0A6P6YIZ5"/>
<keyword evidence="7" id="KW-1185">Reference proteome</keyword>
<dbReference type="InterPro" id="IPR036314">
    <property type="entry name" value="SOD_C_sf"/>
</dbReference>
<keyword evidence="3" id="KW-0479">Metal-binding</keyword>
<dbReference type="PROSITE" id="PS00088">
    <property type="entry name" value="SOD_MN"/>
    <property type="match status" value="1"/>
</dbReference>
<organism evidence="7 8">
    <name type="scientific">Dermatophagoides pteronyssinus</name>
    <name type="common">European house dust mite</name>
    <dbReference type="NCBI Taxonomy" id="6956"/>
    <lineage>
        <taxon>Eukaryota</taxon>
        <taxon>Metazoa</taxon>
        <taxon>Ecdysozoa</taxon>
        <taxon>Arthropoda</taxon>
        <taxon>Chelicerata</taxon>
        <taxon>Arachnida</taxon>
        <taxon>Acari</taxon>
        <taxon>Acariformes</taxon>
        <taxon>Sarcoptiformes</taxon>
        <taxon>Astigmata</taxon>
        <taxon>Psoroptidia</taxon>
        <taxon>Analgoidea</taxon>
        <taxon>Pyroglyphidae</taxon>
        <taxon>Dermatophagoidinae</taxon>
        <taxon>Dermatophagoides</taxon>
    </lineage>
</organism>
<dbReference type="KEGG" id="dpte:113798860"/>
<evidence type="ECO:0000256" key="4">
    <source>
        <dbReference type="ARBA" id="ARBA00023002"/>
    </source>
</evidence>
<evidence type="ECO:0000256" key="5">
    <source>
        <dbReference type="ARBA" id="ARBA00049204"/>
    </source>
</evidence>
<gene>
    <name evidence="8" type="primary">LOC113798860</name>
</gene>
<dbReference type="OMA" id="RESHDAQ"/>
<dbReference type="GO" id="GO:0004784">
    <property type="term" value="F:superoxide dismutase activity"/>
    <property type="evidence" value="ECO:0007669"/>
    <property type="project" value="UniProtKB-EC"/>
</dbReference>
<dbReference type="InterPro" id="IPR050265">
    <property type="entry name" value="Fe/Mn_Superoxide_Dismutase"/>
</dbReference>
<evidence type="ECO:0000256" key="2">
    <source>
        <dbReference type="ARBA" id="ARBA00012682"/>
    </source>
</evidence>
<dbReference type="Gene3D" id="3.55.40.20">
    <property type="entry name" value="Iron/manganese superoxide dismutase, C-terminal domain"/>
    <property type="match status" value="1"/>
</dbReference>
<proteinExistence type="inferred from homology"/>
<protein>
    <recommendedName>
        <fullName evidence="2">superoxide dismutase</fullName>
        <ecNumber evidence="2">1.15.1.1</ecNumber>
    </recommendedName>
</protein>
<dbReference type="InterPro" id="IPR019833">
    <property type="entry name" value="Mn/Fe_SOD_BS"/>
</dbReference>
<dbReference type="PANTHER" id="PTHR11404">
    <property type="entry name" value="SUPEROXIDE DISMUTASE 2"/>
    <property type="match status" value="1"/>
</dbReference>
<evidence type="ECO:0000313" key="7">
    <source>
        <dbReference type="Proteomes" id="UP000515146"/>
    </source>
</evidence>
<feature type="domain" description="Manganese/iron superoxide dismutase C-terminal" evidence="6">
    <location>
        <begin position="43"/>
        <end position="97"/>
    </location>
</feature>
<dbReference type="InParanoid" id="A0A6P6YIZ5"/>
<reference evidence="8" key="1">
    <citation type="submission" date="2025-08" db="UniProtKB">
        <authorList>
            <consortium name="RefSeq"/>
        </authorList>
    </citation>
    <scope>IDENTIFICATION</scope>
    <source>
        <strain evidence="8">Airmid</strain>
    </source>
</reference>
<dbReference type="Proteomes" id="UP000515146">
    <property type="component" value="Unplaced"/>
</dbReference>
<evidence type="ECO:0000256" key="1">
    <source>
        <dbReference type="ARBA" id="ARBA00008714"/>
    </source>
</evidence>
<dbReference type="InterPro" id="IPR019832">
    <property type="entry name" value="Mn/Fe_SOD_C"/>
</dbReference>
<sequence>MLPPPVLPYALNALEPHIGAQQLDLHFNRHHMTYYNNFDVVTGKLEVRESHDAQTPVECGKLKPILTLDVWEHAYYVDRQNRRAEYVNAWWSVVNWHW</sequence>
<dbReference type="Pfam" id="PF02777">
    <property type="entry name" value="Sod_Fe_C"/>
    <property type="match status" value="1"/>
</dbReference>
<dbReference type="SUPFAM" id="SSF54719">
    <property type="entry name" value="Fe,Mn superoxide dismutase (SOD), C-terminal domain"/>
    <property type="match status" value="1"/>
</dbReference>